<evidence type="ECO:0000313" key="2">
    <source>
        <dbReference type="EMBL" id="KYK66304.1"/>
    </source>
</evidence>
<dbReference type="OrthoDB" id="328671at2759"/>
<reference evidence="3" key="1">
    <citation type="submission" date="2016-03" db="EMBL/GenBank/DDBJ databases">
        <authorList>
            <person name="Sibley D."/>
            <person name="Venepally P."/>
            <person name="Karamycheva S."/>
            <person name="Hadjithomas M."/>
            <person name="Khan A."/>
            <person name="Brunk B."/>
            <person name="Roos D."/>
            <person name="Caler E."/>
            <person name="Lorenzi H."/>
        </authorList>
    </citation>
    <scope>NUCLEOTIDE SEQUENCE [LARGE SCALE GENOMIC DNA]</scope>
    <source>
        <strain evidence="3">TgCatPRC2</strain>
    </source>
</reference>
<dbReference type="Proteomes" id="UP000075225">
    <property type="component" value="Unassembled WGS sequence"/>
</dbReference>
<accession>A0A151HAD1</accession>
<dbReference type="InterPro" id="IPR041316">
    <property type="entry name" value="ISP1_C"/>
</dbReference>
<organism evidence="2 3">
    <name type="scientific">Toxoplasma gondii TgCatPRC2</name>
    <dbReference type="NCBI Taxonomy" id="1130821"/>
    <lineage>
        <taxon>Eukaryota</taxon>
        <taxon>Sar</taxon>
        <taxon>Alveolata</taxon>
        <taxon>Apicomplexa</taxon>
        <taxon>Conoidasida</taxon>
        <taxon>Coccidia</taxon>
        <taxon>Eucoccidiorida</taxon>
        <taxon>Eimeriorina</taxon>
        <taxon>Sarcocystidae</taxon>
        <taxon>Toxoplasma</taxon>
    </lineage>
</organism>
<dbReference type="AlphaFoldDB" id="A0A151HAD1"/>
<gene>
    <name evidence="2" type="ORF">TGPRC2_205480</name>
</gene>
<name>A0A151HAD1_TOXGO</name>
<comment type="caution">
    <text evidence="2">The sequence shown here is derived from an EMBL/GenBank/DDBJ whole genome shotgun (WGS) entry which is preliminary data.</text>
</comment>
<evidence type="ECO:0000259" key="1">
    <source>
        <dbReference type="Pfam" id="PF18161"/>
    </source>
</evidence>
<feature type="domain" description="ISP1 C-terminal" evidence="1">
    <location>
        <begin position="67"/>
        <end position="159"/>
    </location>
</feature>
<dbReference type="Pfam" id="PF18161">
    <property type="entry name" value="ISP1_C"/>
    <property type="match status" value="1"/>
</dbReference>
<dbReference type="InterPro" id="IPR011993">
    <property type="entry name" value="PH-like_dom_sf"/>
</dbReference>
<proteinExistence type="predicted"/>
<dbReference type="VEuPathDB" id="ToxoDB:TGPRC2_205480"/>
<sequence length="181" mass="19382">MERRNPSEAKMSESGKLPEALAPFICCVRPDGCRPWCGEQPDDELTVPGDSLDASHRGKEDPAALLAEGIICCLMHRDGGSVRCIVKLNRARTALILKAGEKGKTVPLEQIHGVLFGDELKRVDAFEADNTPCVAIYMVSGSAIPIVFPSEQLKQAFLNGVGSLRIGPDGHSATDKKATGE</sequence>
<protein>
    <submittedName>
        <fullName evidence="2">IMC subcompartment protein ISP4</fullName>
    </submittedName>
</protein>
<dbReference type="Gene3D" id="2.30.29.30">
    <property type="entry name" value="Pleckstrin-homology domain (PH domain)/Phosphotyrosine-binding domain (PTB)"/>
    <property type="match status" value="1"/>
</dbReference>
<evidence type="ECO:0000313" key="3">
    <source>
        <dbReference type="Proteomes" id="UP000075225"/>
    </source>
</evidence>
<dbReference type="EMBL" id="AHZP02001737">
    <property type="protein sequence ID" value="KYK66304.1"/>
    <property type="molecule type" value="Genomic_DNA"/>
</dbReference>